<accession>A6BDR1</accession>
<dbReference type="EMBL" id="AAXB02000001">
    <property type="protein sequence ID" value="EDM64578.1"/>
    <property type="molecule type" value="Genomic_DNA"/>
</dbReference>
<dbReference type="AlphaFoldDB" id="A6BDR1"/>
<evidence type="ECO:0000313" key="1">
    <source>
        <dbReference type="EMBL" id="EDM64578.1"/>
    </source>
</evidence>
<reference evidence="1 2" key="2">
    <citation type="submission" date="2007-04" db="EMBL/GenBank/DDBJ databases">
        <title>Draft genome sequence of Dorea longicatena (DSM 13814).</title>
        <authorList>
            <person name="Sudarsanam P."/>
            <person name="Ley R."/>
            <person name="Guruge J."/>
            <person name="Turnbaugh P.J."/>
            <person name="Mahowald M."/>
            <person name="Liep D."/>
            <person name="Gordon J."/>
        </authorList>
    </citation>
    <scope>NUCLEOTIDE SEQUENCE [LARGE SCALE GENOMIC DNA]</scope>
    <source>
        <strain evidence="1 2">DSM 13814</strain>
    </source>
</reference>
<dbReference type="Proteomes" id="UP000004016">
    <property type="component" value="Unassembled WGS sequence"/>
</dbReference>
<comment type="caution">
    <text evidence="1">The sequence shown here is derived from an EMBL/GenBank/DDBJ whole genome shotgun (WGS) entry which is preliminary data.</text>
</comment>
<protein>
    <submittedName>
        <fullName evidence="1">Uncharacterized protein</fullName>
    </submittedName>
</protein>
<proteinExistence type="predicted"/>
<reference evidence="1 2" key="1">
    <citation type="submission" date="2007-03" db="EMBL/GenBank/DDBJ databases">
        <authorList>
            <person name="Fulton L."/>
            <person name="Clifton S."/>
            <person name="Fulton B."/>
            <person name="Xu J."/>
            <person name="Minx P."/>
            <person name="Pepin K.H."/>
            <person name="Johnson M."/>
            <person name="Thiruvilangam P."/>
            <person name="Bhonagiri V."/>
            <person name="Nash W.E."/>
            <person name="Mardis E.R."/>
            <person name="Wilson R.K."/>
        </authorList>
    </citation>
    <scope>NUCLEOTIDE SEQUENCE [LARGE SCALE GENOMIC DNA]</scope>
    <source>
        <strain evidence="1 2">DSM 13814</strain>
    </source>
</reference>
<dbReference type="HOGENOM" id="CLU_3364656_0_0_9"/>
<organism evidence="1 2">
    <name type="scientific">Dorea longicatena DSM 13814</name>
    <dbReference type="NCBI Taxonomy" id="411462"/>
    <lineage>
        <taxon>Bacteria</taxon>
        <taxon>Bacillati</taxon>
        <taxon>Bacillota</taxon>
        <taxon>Clostridia</taxon>
        <taxon>Lachnospirales</taxon>
        <taxon>Lachnospiraceae</taxon>
        <taxon>Dorea</taxon>
    </lineage>
</organism>
<evidence type="ECO:0000313" key="2">
    <source>
        <dbReference type="Proteomes" id="UP000004016"/>
    </source>
</evidence>
<sequence length="35" mass="4119">MKIYKKPGKEISRSDKKCIRKNTNAGLRQILKMQI</sequence>
<gene>
    <name evidence="1" type="ORF">DORLON_00427</name>
</gene>
<name>A6BDR1_9FIRM</name>